<dbReference type="EMBL" id="CP003364">
    <property type="protein sequence ID" value="AGA27220.1"/>
    <property type="molecule type" value="Genomic_DNA"/>
</dbReference>
<evidence type="ECO:0000313" key="1">
    <source>
        <dbReference type="EMBL" id="AGA27220.1"/>
    </source>
</evidence>
<organism evidence="1 2">
    <name type="scientific">Singulisphaera acidiphila (strain ATCC BAA-1392 / DSM 18658 / VKM B-2454 / MOB10)</name>
    <dbReference type="NCBI Taxonomy" id="886293"/>
    <lineage>
        <taxon>Bacteria</taxon>
        <taxon>Pseudomonadati</taxon>
        <taxon>Planctomycetota</taxon>
        <taxon>Planctomycetia</taxon>
        <taxon>Isosphaerales</taxon>
        <taxon>Isosphaeraceae</taxon>
        <taxon>Singulisphaera</taxon>
    </lineage>
</organism>
<dbReference type="OrthoDB" id="288634at2"/>
<accession>L0DED8</accession>
<dbReference type="HOGENOM" id="CLU_2585017_0_0_0"/>
<dbReference type="Proteomes" id="UP000010798">
    <property type="component" value="Chromosome"/>
</dbReference>
<gene>
    <name evidence="1" type="ordered locus">Sinac_2934</name>
</gene>
<protein>
    <submittedName>
        <fullName evidence="1">Uncharacterized protein</fullName>
    </submittedName>
</protein>
<proteinExistence type="predicted"/>
<dbReference type="AlphaFoldDB" id="L0DED8"/>
<reference evidence="1 2" key="1">
    <citation type="submission" date="2012-02" db="EMBL/GenBank/DDBJ databases">
        <title>Complete sequence of chromosome of Singulisphaera acidiphila DSM 18658.</title>
        <authorList>
            <consortium name="US DOE Joint Genome Institute (JGI-PGF)"/>
            <person name="Lucas S."/>
            <person name="Copeland A."/>
            <person name="Lapidus A."/>
            <person name="Glavina del Rio T."/>
            <person name="Dalin E."/>
            <person name="Tice H."/>
            <person name="Bruce D."/>
            <person name="Goodwin L."/>
            <person name="Pitluck S."/>
            <person name="Peters L."/>
            <person name="Ovchinnikova G."/>
            <person name="Chertkov O."/>
            <person name="Kyrpides N."/>
            <person name="Mavromatis K."/>
            <person name="Ivanova N."/>
            <person name="Brettin T."/>
            <person name="Detter J.C."/>
            <person name="Han C."/>
            <person name="Larimer F."/>
            <person name="Land M."/>
            <person name="Hauser L."/>
            <person name="Markowitz V."/>
            <person name="Cheng J.-F."/>
            <person name="Hugenholtz P."/>
            <person name="Woyke T."/>
            <person name="Wu D."/>
            <person name="Tindall B."/>
            <person name="Pomrenke H."/>
            <person name="Brambilla E."/>
            <person name="Klenk H.-P."/>
            <person name="Eisen J.A."/>
        </authorList>
    </citation>
    <scope>NUCLEOTIDE SEQUENCE [LARGE SCALE GENOMIC DNA]</scope>
    <source>
        <strain evidence="2">ATCC BAA-1392 / DSM 18658 / VKM B-2454 / MOB10</strain>
    </source>
</reference>
<dbReference type="eggNOG" id="ENOG5034618">
    <property type="taxonomic scope" value="Bacteria"/>
</dbReference>
<keyword evidence="2" id="KW-1185">Reference proteome</keyword>
<evidence type="ECO:0000313" key="2">
    <source>
        <dbReference type="Proteomes" id="UP000010798"/>
    </source>
</evidence>
<dbReference type="RefSeq" id="WP_015246369.1">
    <property type="nucleotide sequence ID" value="NC_019892.1"/>
</dbReference>
<name>L0DED8_SINAD</name>
<sequence length="99" mass="10846">MAARWPRKGPTTQKFKGLAMMTKLAETQLWQQNLASLIRSGLFSRAETGELHGLFTVVGIYGDETCSAPLAKYADARRASDAAYLVNQLAKSRPSVESN</sequence>
<dbReference type="KEGG" id="saci:Sinac_2934"/>